<sequence>MNQNSTILPATIAEFRYPPFDSTIRPFVSRCGAGAAATTVGIAATLQHWVFGALILYRWRGQQTRPDTRANGKATRGSSSARRRHVAGCITAPHPPDVTVTRFFLS</sequence>
<evidence type="ECO:0000256" key="2">
    <source>
        <dbReference type="SAM" id="Phobius"/>
    </source>
</evidence>
<dbReference type="Proteomes" id="UP000299102">
    <property type="component" value="Unassembled WGS sequence"/>
</dbReference>
<keyword evidence="4" id="KW-1185">Reference proteome</keyword>
<dbReference type="EMBL" id="BGZK01001733">
    <property type="protein sequence ID" value="GBP85393.1"/>
    <property type="molecule type" value="Genomic_DNA"/>
</dbReference>
<reference evidence="3 4" key="1">
    <citation type="journal article" date="2019" name="Commun. Biol.">
        <title>The bagworm genome reveals a unique fibroin gene that provides high tensile strength.</title>
        <authorList>
            <person name="Kono N."/>
            <person name="Nakamura H."/>
            <person name="Ohtoshi R."/>
            <person name="Tomita M."/>
            <person name="Numata K."/>
            <person name="Arakawa K."/>
        </authorList>
    </citation>
    <scope>NUCLEOTIDE SEQUENCE [LARGE SCALE GENOMIC DNA]</scope>
</reference>
<dbReference type="AlphaFoldDB" id="A0A4C1ZE22"/>
<evidence type="ECO:0000313" key="4">
    <source>
        <dbReference type="Proteomes" id="UP000299102"/>
    </source>
</evidence>
<evidence type="ECO:0000313" key="3">
    <source>
        <dbReference type="EMBL" id="GBP85393.1"/>
    </source>
</evidence>
<comment type="caution">
    <text evidence="3">The sequence shown here is derived from an EMBL/GenBank/DDBJ whole genome shotgun (WGS) entry which is preliminary data.</text>
</comment>
<protein>
    <submittedName>
        <fullName evidence="3">Uncharacterized protein</fullName>
    </submittedName>
</protein>
<proteinExistence type="predicted"/>
<accession>A0A4C1ZE22</accession>
<feature type="transmembrane region" description="Helical" evidence="2">
    <location>
        <begin position="35"/>
        <end position="57"/>
    </location>
</feature>
<keyword evidence="2" id="KW-0812">Transmembrane</keyword>
<organism evidence="3 4">
    <name type="scientific">Eumeta variegata</name>
    <name type="common">Bagworm moth</name>
    <name type="synonym">Eumeta japonica</name>
    <dbReference type="NCBI Taxonomy" id="151549"/>
    <lineage>
        <taxon>Eukaryota</taxon>
        <taxon>Metazoa</taxon>
        <taxon>Ecdysozoa</taxon>
        <taxon>Arthropoda</taxon>
        <taxon>Hexapoda</taxon>
        <taxon>Insecta</taxon>
        <taxon>Pterygota</taxon>
        <taxon>Neoptera</taxon>
        <taxon>Endopterygota</taxon>
        <taxon>Lepidoptera</taxon>
        <taxon>Glossata</taxon>
        <taxon>Ditrysia</taxon>
        <taxon>Tineoidea</taxon>
        <taxon>Psychidae</taxon>
        <taxon>Oiketicinae</taxon>
        <taxon>Eumeta</taxon>
    </lineage>
</organism>
<gene>
    <name evidence="3" type="ORF">EVAR_62973_1</name>
</gene>
<feature type="region of interest" description="Disordered" evidence="1">
    <location>
        <begin position="65"/>
        <end position="84"/>
    </location>
</feature>
<keyword evidence="2" id="KW-1133">Transmembrane helix</keyword>
<keyword evidence="2" id="KW-0472">Membrane</keyword>
<evidence type="ECO:0000256" key="1">
    <source>
        <dbReference type="SAM" id="MobiDB-lite"/>
    </source>
</evidence>
<name>A0A4C1ZE22_EUMVA</name>